<organism evidence="1">
    <name type="scientific">Leptolyngbya sp. NK1-12</name>
    <dbReference type="NCBI Taxonomy" id="2547451"/>
    <lineage>
        <taxon>Bacteria</taxon>
        <taxon>Bacillati</taxon>
        <taxon>Cyanobacteriota</taxon>
        <taxon>Cyanophyceae</taxon>
        <taxon>Leptolyngbyales</taxon>
        <taxon>Leptolyngbyaceae</taxon>
        <taxon>Leptolyngbya group</taxon>
        <taxon>Leptolyngbya</taxon>
    </lineage>
</organism>
<dbReference type="RefSeq" id="WP_316430369.1">
    <property type="nucleotide sequence ID" value="NZ_CP053586.1"/>
</dbReference>
<proteinExistence type="predicted"/>
<dbReference type="AlphaFoldDB" id="A0AA97AQZ8"/>
<reference evidence="1" key="1">
    <citation type="submission" date="2020-05" db="EMBL/GenBank/DDBJ databases">
        <authorList>
            <person name="Zhu T."/>
            <person name="Keshari N."/>
            <person name="Lu X."/>
        </authorList>
    </citation>
    <scope>NUCLEOTIDE SEQUENCE</scope>
    <source>
        <strain evidence="1">NK1-12</strain>
    </source>
</reference>
<sequence length="115" mass="13670">MYAEYGCWPIWGIDEIYNGPPEKFPLRQETIARLNAWQDAYNTAYNSDYPDEWGGFPSQEAHLDWRREGLKLWKQMQQELGAEHDVYYSAYFDGRPQLIYRSEELPDELKGLLDN</sequence>
<name>A0AA97AQZ8_9CYAN</name>
<accession>A0AA97AQZ8</accession>
<gene>
    <name evidence="1" type="ORF">HJG54_17825</name>
</gene>
<protein>
    <submittedName>
        <fullName evidence="1">Uncharacterized protein</fullName>
    </submittedName>
</protein>
<dbReference type="EMBL" id="CP053586">
    <property type="protein sequence ID" value="WNZ24528.1"/>
    <property type="molecule type" value="Genomic_DNA"/>
</dbReference>
<evidence type="ECO:0000313" key="1">
    <source>
        <dbReference type="EMBL" id="WNZ24528.1"/>
    </source>
</evidence>